<name>A0A2M8KCS2_9BACT</name>
<keyword evidence="1" id="KW-1133">Transmembrane helix</keyword>
<reference evidence="3" key="1">
    <citation type="submission" date="2017-09" db="EMBL/GenBank/DDBJ databases">
        <title>Depth-based differentiation of microbial function through sediment-hosted aquifers and enrichment of novel symbionts in the deep terrestrial subsurface.</title>
        <authorList>
            <person name="Probst A.J."/>
            <person name="Ladd B."/>
            <person name="Jarett J.K."/>
            <person name="Geller-Mcgrath D.E."/>
            <person name="Sieber C.M.K."/>
            <person name="Emerson J.B."/>
            <person name="Anantharaman K."/>
            <person name="Thomas B.C."/>
            <person name="Malmstrom R."/>
            <person name="Stieglmeier M."/>
            <person name="Klingl A."/>
            <person name="Woyke T."/>
            <person name="Ryan C.M."/>
            <person name="Banfield J.F."/>
        </authorList>
    </citation>
    <scope>NUCLEOTIDE SEQUENCE [LARGE SCALE GENOMIC DNA]</scope>
</reference>
<dbReference type="EMBL" id="PFDX01000007">
    <property type="protein sequence ID" value="PJE57693.1"/>
    <property type="molecule type" value="Genomic_DNA"/>
</dbReference>
<keyword evidence="1" id="KW-0812">Transmembrane</keyword>
<protein>
    <submittedName>
        <fullName evidence="2">Uncharacterized protein</fullName>
    </submittedName>
</protein>
<sequence length="172" mass="20217">MKKLLLIIAGAFFSLLIGYFLVFLIQPSLILDFYIYPSDLEAPGPREVFFEIKPFSIDIQFTHTGNFKFNDLSWSPNKKYVAFFERILEPAENPYDREWALKIINPRTFKMKTIFIGDNKIGKYQWLDDYTIRAYINPCAQARAYRDISINISEPFVVAEHKSPEFWVPVKN</sequence>
<evidence type="ECO:0000313" key="3">
    <source>
        <dbReference type="Proteomes" id="UP000231648"/>
    </source>
</evidence>
<feature type="transmembrane region" description="Helical" evidence="1">
    <location>
        <begin position="6"/>
        <end position="25"/>
    </location>
</feature>
<gene>
    <name evidence="2" type="ORF">COU82_00540</name>
</gene>
<proteinExistence type="predicted"/>
<accession>A0A2M8KCS2</accession>
<dbReference type="AlphaFoldDB" id="A0A2M8KCS2"/>
<organism evidence="2 3">
    <name type="scientific">Candidatus Portnoybacteria bacterium CG10_big_fil_rev_8_21_14_0_10_38_18</name>
    <dbReference type="NCBI Taxonomy" id="1974813"/>
    <lineage>
        <taxon>Bacteria</taxon>
        <taxon>Candidatus Portnoyibacteriota</taxon>
    </lineage>
</organism>
<keyword evidence="1" id="KW-0472">Membrane</keyword>
<evidence type="ECO:0000256" key="1">
    <source>
        <dbReference type="SAM" id="Phobius"/>
    </source>
</evidence>
<dbReference type="Proteomes" id="UP000231648">
    <property type="component" value="Unassembled WGS sequence"/>
</dbReference>
<evidence type="ECO:0000313" key="2">
    <source>
        <dbReference type="EMBL" id="PJE57693.1"/>
    </source>
</evidence>
<comment type="caution">
    <text evidence="2">The sequence shown here is derived from an EMBL/GenBank/DDBJ whole genome shotgun (WGS) entry which is preliminary data.</text>
</comment>